<proteinExistence type="predicted"/>
<keyword evidence="2" id="KW-1185">Reference proteome</keyword>
<reference evidence="1" key="1">
    <citation type="submission" date="2022-02" db="EMBL/GenBank/DDBJ databases">
        <title>Plant Genome Project.</title>
        <authorList>
            <person name="Zhang R.-G."/>
        </authorList>
    </citation>
    <scope>NUCLEOTIDE SEQUENCE</scope>
    <source>
        <strain evidence="1">AT1</strain>
    </source>
</reference>
<accession>A0ACC0PA29</accession>
<gene>
    <name evidence="1" type="ORF">RHMOL_Rhmol03G0031500</name>
</gene>
<protein>
    <submittedName>
        <fullName evidence="1">Uncharacterized protein</fullName>
    </submittedName>
</protein>
<evidence type="ECO:0000313" key="2">
    <source>
        <dbReference type="Proteomes" id="UP001062846"/>
    </source>
</evidence>
<dbReference type="Proteomes" id="UP001062846">
    <property type="component" value="Chromosome 3"/>
</dbReference>
<sequence length="144" mass="16076">MSTGMLSRHGDPYALIISRMVNLPHEIIKHSPISSTIIHHRTQEAHLLKTGYVKILVLSLNAAVDMENTVPEMEDQGVESYILDLLKIWGEFGYVVQCLFVLLKLLALVCCGGAQLVLTSFGVVQQAILVAFLLEFWGDLCYLF</sequence>
<comment type="caution">
    <text evidence="1">The sequence shown here is derived from an EMBL/GenBank/DDBJ whole genome shotgun (WGS) entry which is preliminary data.</text>
</comment>
<dbReference type="EMBL" id="CM046390">
    <property type="protein sequence ID" value="KAI8562375.1"/>
    <property type="molecule type" value="Genomic_DNA"/>
</dbReference>
<name>A0ACC0PA29_RHOML</name>
<evidence type="ECO:0000313" key="1">
    <source>
        <dbReference type="EMBL" id="KAI8562375.1"/>
    </source>
</evidence>
<organism evidence="1 2">
    <name type="scientific">Rhododendron molle</name>
    <name type="common">Chinese azalea</name>
    <name type="synonym">Azalea mollis</name>
    <dbReference type="NCBI Taxonomy" id="49168"/>
    <lineage>
        <taxon>Eukaryota</taxon>
        <taxon>Viridiplantae</taxon>
        <taxon>Streptophyta</taxon>
        <taxon>Embryophyta</taxon>
        <taxon>Tracheophyta</taxon>
        <taxon>Spermatophyta</taxon>
        <taxon>Magnoliopsida</taxon>
        <taxon>eudicotyledons</taxon>
        <taxon>Gunneridae</taxon>
        <taxon>Pentapetalae</taxon>
        <taxon>asterids</taxon>
        <taxon>Ericales</taxon>
        <taxon>Ericaceae</taxon>
        <taxon>Ericoideae</taxon>
        <taxon>Rhodoreae</taxon>
        <taxon>Rhododendron</taxon>
    </lineage>
</organism>